<dbReference type="AlphaFoldDB" id="A0A2T0RZT9"/>
<name>A0A2T0RZT9_9RHOB</name>
<evidence type="ECO:0000256" key="2">
    <source>
        <dbReference type="ARBA" id="ARBA00022679"/>
    </source>
</evidence>
<keyword evidence="6" id="KW-1185">Reference proteome</keyword>
<dbReference type="PANTHER" id="PTHR43464">
    <property type="entry name" value="METHYLTRANSFERASE"/>
    <property type="match status" value="1"/>
</dbReference>
<evidence type="ECO:0000259" key="4">
    <source>
        <dbReference type="Pfam" id="PF13649"/>
    </source>
</evidence>
<reference evidence="5 6" key="1">
    <citation type="submission" date="2018-03" db="EMBL/GenBank/DDBJ databases">
        <title>Genomic Encyclopedia of Archaeal and Bacterial Type Strains, Phase II (KMG-II): from individual species to whole genera.</title>
        <authorList>
            <person name="Goeker M."/>
        </authorList>
    </citation>
    <scope>NUCLEOTIDE SEQUENCE [LARGE SCALE GENOMIC DNA]</scope>
    <source>
        <strain evidence="5 6">DSM 29328</strain>
    </source>
</reference>
<dbReference type="EMBL" id="PVTD01000001">
    <property type="protein sequence ID" value="PRY26697.1"/>
    <property type="molecule type" value="Genomic_DNA"/>
</dbReference>
<dbReference type="CDD" id="cd02440">
    <property type="entry name" value="AdoMet_MTases"/>
    <property type="match status" value="1"/>
</dbReference>
<keyword evidence="2 5" id="KW-0808">Transferase</keyword>
<feature type="domain" description="Methyltransferase" evidence="4">
    <location>
        <begin position="38"/>
        <end position="130"/>
    </location>
</feature>
<dbReference type="SUPFAM" id="SSF53335">
    <property type="entry name" value="S-adenosyl-L-methionine-dependent methyltransferases"/>
    <property type="match status" value="1"/>
</dbReference>
<dbReference type="Proteomes" id="UP000239480">
    <property type="component" value="Unassembled WGS sequence"/>
</dbReference>
<gene>
    <name evidence="5" type="ORF">CLV78_101798</name>
</gene>
<evidence type="ECO:0000256" key="3">
    <source>
        <dbReference type="ARBA" id="ARBA00022691"/>
    </source>
</evidence>
<keyword evidence="3" id="KW-0949">S-adenosyl-L-methionine</keyword>
<dbReference type="OrthoDB" id="9765084at2"/>
<dbReference type="RefSeq" id="WP_106203429.1">
    <property type="nucleotide sequence ID" value="NZ_PVTD01000001.1"/>
</dbReference>
<evidence type="ECO:0000313" key="6">
    <source>
        <dbReference type="Proteomes" id="UP000239480"/>
    </source>
</evidence>
<dbReference type="GO" id="GO:0008168">
    <property type="term" value="F:methyltransferase activity"/>
    <property type="evidence" value="ECO:0007669"/>
    <property type="project" value="UniProtKB-KW"/>
</dbReference>
<accession>A0A2T0RZT9</accession>
<sequence length="244" mass="26526">MAEPLYNDARIASFYDLENRWAPDFDLCTALADGAGSVLDLGCGTGELAAALAPGRRVVGVDPAPAMLAIAASRPGGGAVTWIEGDARKLSLGGTFELVLLTGHAFQVFLTEADQLAVLKTIRDHLAPGGQFIFDTRNAALQPWEHWQKNDRKRLTHPELGPVTIWTETTFDAARSVARYVKHFHIESTGQTLSAPSEIRFDDQPHIADVLARSGLAPTRWLGDWYGTDWRPDSPEIIPVGTLG</sequence>
<evidence type="ECO:0000256" key="1">
    <source>
        <dbReference type="ARBA" id="ARBA00022603"/>
    </source>
</evidence>
<dbReference type="InterPro" id="IPR041698">
    <property type="entry name" value="Methyltransf_25"/>
</dbReference>
<organism evidence="5 6">
    <name type="scientific">Aliiruegeria haliotis</name>
    <dbReference type="NCBI Taxonomy" id="1280846"/>
    <lineage>
        <taxon>Bacteria</taxon>
        <taxon>Pseudomonadati</taxon>
        <taxon>Pseudomonadota</taxon>
        <taxon>Alphaproteobacteria</taxon>
        <taxon>Rhodobacterales</taxon>
        <taxon>Roseobacteraceae</taxon>
        <taxon>Aliiruegeria</taxon>
    </lineage>
</organism>
<dbReference type="PANTHER" id="PTHR43464:SF19">
    <property type="entry name" value="UBIQUINONE BIOSYNTHESIS O-METHYLTRANSFERASE, MITOCHONDRIAL"/>
    <property type="match status" value="1"/>
</dbReference>
<dbReference type="InterPro" id="IPR029063">
    <property type="entry name" value="SAM-dependent_MTases_sf"/>
</dbReference>
<proteinExistence type="predicted"/>
<dbReference type="Gene3D" id="3.40.50.150">
    <property type="entry name" value="Vaccinia Virus protein VP39"/>
    <property type="match status" value="1"/>
</dbReference>
<comment type="caution">
    <text evidence="5">The sequence shown here is derived from an EMBL/GenBank/DDBJ whole genome shotgun (WGS) entry which is preliminary data.</text>
</comment>
<protein>
    <submittedName>
        <fullName evidence="5">Methyltransferase family protein</fullName>
    </submittedName>
</protein>
<evidence type="ECO:0000313" key="5">
    <source>
        <dbReference type="EMBL" id="PRY26697.1"/>
    </source>
</evidence>
<keyword evidence="1 5" id="KW-0489">Methyltransferase</keyword>
<dbReference type="Pfam" id="PF13649">
    <property type="entry name" value="Methyltransf_25"/>
    <property type="match status" value="1"/>
</dbReference>
<dbReference type="GO" id="GO:0032259">
    <property type="term" value="P:methylation"/>
    <property type="evidence" value="ECO:0007669"/>
    <property type="project" value="UniProtKB-KW"/>
</dbReference>